<evidence type="ECO:0000256" key="7">
    <source>
        <dbReference type="SAM" id="Phobius"/>
    </source>
</evidence>
<keyword evidence="2" id="KW-0813">Transport</keyword>
<reference evidence="8 9" key="2">
    <citation type="submission" date="2018-09" db="EMBL/GenBank/DDBJ databases">
        <title>Giant CbK-like Caulobacter bacteriophages have genetically divergent genomes.</title>
        <authorList>
            <person name="Wilson K."/>
            <person name="Ely B."/>
        </authorList>
    </citation>
    <scope>NUCLEOTIDE SEQUENCE [LARGE SCALE GENOMIC DNA]</scope>
</reference>
<dbReference type="GO" id="GO:0005886">
    <property type="term" value="C:plasma membrane"/>
    <property type="evidence" value="ECO:0007669"/>
    <property type="project" value="UniProtKB-SubCell"/>
</dbReference>
<dbReference type="InterPro" id="IPR006419">
    <property type="entry name" value="NMN_transpt_PnuC"/>
</dbReference>
<feature type="transmembrane region" description="Helical" evidence="7">
    <location>
        <begin position="25"/>
        <end position="43"/>
    </location>
</feature>
<dbReference type="EMBL" id="MH588546">
    <property type="protein sequence ID" value="AXQ69367.1"/>
    <property type="molecule type" value="Genomic_DNA"/>
</dbReference>
<protein>
    <submittedName>
        <fullName evidence="8">Ribosyl nicotinamide transporter, PnuC-like</fullName>
    </submittedName>
</protein>
<evidence type="ECO:0000256" key="4">
    <source>
        <dbReference type="ARBA" id="ARBA00022692"/>
    </source>
</evidence>
<evidence type="ECO:0000256" key="5">
    <source>
        <dbReference type="ARBA" id="ARBA00022989"/>
    </source>
</evidence>
<name>A0A385EEZ4_9CAUD</name>
<dbReference type="Pfam" id="PF04973">
    <property type="entry name" value="NMN_transporter"/>
    <property type="match status" value="1"/>
</dbReference>
<evidence type="ECO:0000313" key="9">
    <source>
        <dbReference type="Proteomes" id="UP000259421"/>
    </source>
</evidence>
<dbReference type="PANTHER" id="PTHR36122">
    <property type="entry name" value="NICOTINAMIDE RIBOSIDE TRANSPORTER PNUC"/>
    <property type="match status" value="1"/>
</dbReference>
<keyword evidence="3" id="KW-1003">Cell membrane</keyword>
<feature type="transmembrane region" description="Helical" evidence="7">
    <location>
        <begin position="150"/>
        <end position="176"/>
    </location>
</feature>
<evidence type="ECO:0000256" key="3">
    <source>
        <dbReference type="ARBA" id="ARBA00022475"/>
    </source>
</evidence>
<organism evidence="8 9">
    <name type="scientific">Caulobacter phage CcrBL9</name>
    <dbReference type="NCBI Taxonomy" id="2283270"/>
    <lineage>
        <taxon>Viruses</taxon>
        <taxon>Duplodnaviria</taxon>
        <taxon>Heunggongvirae</taxon>
        <taxon>Uroviricota</taxon>
        <taxon>Caudoviricetes</taxon>
        <taxon>Jeanschmidtviridae</taxon>
        <taxon>Bertelyvirus</taxon>
        <taxon>Bertelyvirus BL9</taxon>
    </lineage>
</organism>
<dbReference type="Proteomes" id="UP000259421">
    <property type="component" value="Segment"/>
</dbReference>
<dbReference type="NCBIfam" id="TIGR01528">
    <property type="entry name" value="NMN_trans_PnuC"/>
    <property type="match status" value="1"/>
</dbReference>
<keyword evidence="5 7" id="KW-1133">Transmembrane helix</keyword>
<reference evidence="9" key="1">
    <citation type="submission" date="2018-07" db="EMBL/GenBank/DDBJ databases">
        <title>Giant CbK-like Caulobacter bacteriophages have genetically divergent genomes.</title>
        <authorList>
            <person name="Wilson K.M."/>
            <person name="Ely B."/>
        </authorList>
    </citation>
    <scope>NUCLEOTIDE SEQUENCE [LARGE SCALE GENOMIC DNA]</scope>
</reference>
<keyword evidence="4 7" id="KW-0812">Transmembrane</keyword>
<gene>
    <name evidence="8" type="ORF">CcrBL9_gp343</name>
</gene>
<comment type="subcellular location">
    <subcellularLocation>
        <location evidence="1">Cell membrane</location>
        <topology evidence="1">Multi-pass membrane protein</topology>
    </subcellularLocation>
</comment>
<keyword evidence="6 7" id="KW-0472">Membrane</keyword>
<dbReference type="PANTHER" id="PTHR36122:SF2">
    <property type="entry name" value="NICOTINAMIDE RIBOSIDE TRANSPORTER PNUC"/>
    <property type="match status" value="1"/>
</dbReference>
<evidence type="ECO:0000256" key="2">
    <source>
        <dbReference type="ARBA" id="ARBA00022448"/>
    </source>
</evidence>
<accession>A0A385EEZ4</accession>
<feature type="transmembrane region" description="Helical" evidence="7">
    <location>
        <begin position="50"/>
        <end position="68"/>
    </location>
</feature>
<evidence type="ECO:0000256" key="6">
    <source>
        <dbReference type="ARBA" id="ARBA00023136"/>
    </source>
</evidence>
<keyword evidence="9" id="KW-1185">Reference proteome</keyword>
<proteinExistence type="predicted"/>
<feature type="transmembrane region" description="Helical" evidence="7">
    <location>
        <begin position="80"/>
        <end position="100"/>
    </location>
</feature>
<evidence type="ECO:0000256" key="1">
    <source>
        <dbReference type="ARBA" id="ARBA00004651"/>
    </source>
</evidence>
<dbReference type="GO" id="GO:0034257">
    <property type="term" value="F:nicotinamide riboside transmembrane transporter activity"/>
    <property type="evidence" value="ECO:0007669"/>
    <property type="project" value="InterPro"/>
</dbReference>
<sequence>MSLLEILATVVTVACVLLAVKRSTWQYPIGIVGTILFFFVFLGAKLYASAMLQVFFTGVQVYGWWYWIKGYKGKAPPITSWSAPVTGLVILAGLALGITLSDLLSAFTDAKVAKADSIIFGLSMAAQFLLDRKKLENWLVWAGVNAISIYVYGSQGLALTTVLYTFLFFNAFYGYYEWHKAKRAQRIVWEADAKKYPPAPVVETKPGDLIL</sequence>
<evidence type="ECO:0000313" key="8">
    <source>
        <dbReference type="EMBL" id="AXQ69367.1"/>
    </source>
</evidence>